<dbReference type="InterPro" id="IPR018490">
    <property type="entry name" value="cNMP-bd_dom_sf"/>
</dbReference>
<dbReference type="Proteomes" id="UP000574390">
    <property type="component" value="Unassembled WGS sequence"/>
</dbReference>
<dbReference type="AlphaFoldDB" id="A0A7J6TVP9"/>
<reference evidence="1 2" key="1">
    <citation type="submission" date="2020-04" db="EMBL/GenBank/DDBJ databases">
        <title>Perkinsus olseni comparative genomics.</title>
        <authorList>
            <person name="Bogema D.R."/>
        </authorList>
    </citation>
    <scope>NUCLEOTIDE SEQUENCE [LARGE SCALE GENOMIC DNA]</scope>
    <source>
        <strain evidence="1">ATCC PRA-205</strain>
    </source>
</reference>
<protein>
    <submittedName>
        <fullName evidence="1">Uncharacterized protein</fullName>
    </submittedName>
</protein>
<comment type="caution">
    <text evidence="1">The sequence shown here is derived from an EMBL/GenBank/DDBJ whole genome shotgun (WGS) entry which is preliminary data.</text>
</comment>
<sequence length="189" mass="21743">WQAILSSVRRSPPFRELSLPLKDVVMFTGSCERLVVRKGCRLNLHTECFFMVMAGCIRAMVFIDHKEVPVWEIRRRGMWADGIGAAAESIVQVSHFVAHAEGETQVLWMPRETFLSMLQEKLNCLRYWFLMHSKVVTNAIEDNLHSSFELIERPDFHRKSVAYMGLISDKVSRSADVSQEVLELTRDSA</sequence>
<proteinExistence type="predicted"/>
<dbReference type="EMBL" id="JABANM010004282">
    <property type="protein sequence ID" value="KAF4749489.1"/>
    <property type="molecule type" value="Genomic_DNA"/>
</dbReference>
<name>A0A7J6TVP9_PEROL</name>
<dbReference type="SUPFAM" id="SSF51206">
    <property type="entry name" value="cAMP-binding domain-like"/>
    <property type="match status" value="1"/>
</dbReference>
<gene>
    <name evidence="1" type="ORF">FOZ62_010992</name>
</gene>
<evidence type="ECO:0000313" key="1">
    <source>
        <dbReference type="EMBL" id="KAF4749489.1"/>
    </source>
</evidence>
<feature type="non-terminal residue" evidence="1">
    <location>
        <position position="1"/>
    </location>
</feature>
<feature type="non-terminal residue" evidence="1">
    <location>
        <position position="189"/>
    </location>
</feature>
<organism evidence="1 2">
    <name type="scientific">Perkinsus olseni</name>
    <name type="common">Perkinsus atlanticus</name>
    <dbReference type="NCBI Taxonomy" id="32597"/>
    <lineage>
        <taxon>Eukaryota</taxon>
        <taxon>Sar</taxon>
        <taxon>Alveolata</taxon>
        <taxon>Perkinsozoa</taxon>
        <taxon>Perkinsea</taxon>
        <taxon>Perkinsida</taxon>
        <taxon>Perkinsidae</taxon>
        <taxon>Perkinsus</taxon>
    </lineage>
</organism>
<accession>A0A7J6TVP9</accession>
<evidence type="ECO:0000313" key="2">
    <source>
        <dbReference type="Proteomes" id="UP000574390"/>
    </source>
</evidence>